<dbReference type="GO" id="GO:0004252">
    <property type="term" value="F:serine-type endopeptidase activity"/>
    <property type="evidence" value="ECO:0007669"/>
    <property type="project" value="InterPro"/>
</dbReference>
<name>A0A329VE24_9GAMM</name>
<dbReference type="AlphaFoldDB" id="A0A329VE24"/>
<dbReference type="InterPro" id="IPR000209">
    <property type="entry name" value="Peptidase_S8/S53_dom"/>
</dbReference>
<dbReference type="SUPFAM" id="SSF52743">
    <property type="entry name" value="Subtilisin-like"/>
    <property type="match status" value="1"/>
</dbReference>
<protein>
    <recommendedName>
        <fullName evidence="1">Peptidase S8/S53 domain-containing protein</fullName>
    </recommendedName>
</protein>
<evidence type="ECO:0000313" key="3">
    <source>
        <dbReference type="Proteomes" id="UP000250870"/>
    </source>
</evidence>
<organism evidence="2 3">
    <name type="scientific">Photorhabdus laumondii subsp. clarkei</name>
    <dbReference type="NCBI Taxonomy" id="2029685"/>
    <lineage>
        <taxon>Bacteria</taxon>
        <taxon>Pseudomonadati</taxon>
        <taxon>Pseudomonadota</taxon>
        <taxon>Gammaproteobacteria</taxon>
        <taxon>Enterobacterales</taxon>
        <taxon>Morganellaceae</taxon>
        <taxon>Photorhabdus</taxon>
    </lineage>
</organism>
<feature type="domain" description="Peptidase S8/S53" evidence="1">
    <location>
        <begin position="8"/>
        <end position="56"/>
    </location>
</feature>
<accession>A0A329VE24</accession>
<proteinExistence type="predicted"/>
<evidence type="ECO:0000313" key="2">
    <source>
        <dbReference type="EMBL" id="RAW85311.1"/>
    </source>
</evidence>
<comment type="caution">
    <text evidence="2">The sequence shown here is derived from an EMBL/GenBank/DDBJ whole genome shotgun (WGS) entry which is preliminary data.</text>
</comment>
<reference evidence="2 3" key="1">
    <citation type="journal article" date="2018" name="Int. J. Syst. Evol. Microbiol.">
        <title>Whole-genome-based revisit of Photorhabdus phylogeny: proposal for the elevation of most Photorhabdus subspecies to the species level and description of one novel species Photorhabdus bodei sp. nov., and one novel subspecies Photorhabdus laumondii subsp. clarkei subsp. nov.</title>
        <authorList>
            <person name="Machado R.A.R."/>
            <person name="Wuthrich D."/>
            <person name="Kuhnert P."/>
            <person name="Arce C.C.M."/>
            <person name="Thonen L."/>
            <person name="Ruiz C."/>
            <person name="Zhang X."/>
            <person name="Robert C.A.M."/>
            <person name="Karimi J."/>
            <person name="Kamali S."/>
            <person name="Ma J."/>
            <person name="Bruggmann R."/>
            <person name="Erb M."/>
        </authorList>
    </citation>
    <scope>NUCLEOTIDE SEQUENCE [LARGE SCALE GENOMIC DNA]</scope>
    <source>
        <strain evidence="2 3">BOJ-47</strain>
    </source>
</reference>
<dbReference type="EMBL" id="NSCI01000036">
    <property type="protein sequence ID" value="RAW85311.1"/>
    <property type="molecule type" value="Genomic_DNA"/>
</dbReference>
<evidence type="ECO:0000259" key="1">
    <source>
        <dbReference type="Pfam" id="PF00082"/>
    </source>
</evidence>
<dbReference type="Proteomes" id="UP000250870">
    <property type="component" value="Unassembled WGS sequence"/>
</dbReference>
<dbReference type="GO" id="GO:0006508">
    <property type="term" value="P:proteolysis"/>
    <property type="evidence" value="ECO:0007669"/>
    <property type="project" value="InterPro"/>
</dbReference>
<sequence length="97" mass="10796">MIGGVIDTGTSYSTPLISSIAAHAFKSLKEPTPDLVRALLINKAERCAHDLRLGWGSPWKEGNNLPWYCDEGTVTLAWNSKIRAGFAYYWNDIPLPF</sequence>
<gene>
    <name evidence="2" type="ORF">CKY01_19440</name>
</gene>
<dbReference type="Gene3D" id="3.40.50.200">
    <property type="entry name" value="Peptidase S8/S53 domain"/>
    <property type="match status" value="1"/>
</dbReference>
<dbReference type="Pfam" id="PF00082">
    <property type="entry name" value="Peptidase_S8"/>
    <property type="match status" value="1"/>
</dbReference>
<dbReference type="InterPro" id="IPR036852">
    <property type="entry name" value="Peptidase_S8/S53_dom_sf"/>
</dbReference>